<reference evidence="1" key="2">
    <citation type="journal article" date="2020" name="Nat. Commun.">
        <title>Large-scale genome sequencing of mycorrhizal fungi provides insights into the early evolution of symbiotic traits.</title>
        <authorList>
            <person name="Miyauchi S."/>
            <person name="Kiss E."/>
            <person name="Kuo A."/>
            <person name="Drula E."/>
            <person name="Kohler A."/>
            <person name="Sanchez-Garcia M."/>
            <person name="Morin E."/>
            <person name="Andreopoulos B."/>
            <person name="Barry K.W."/>
            <person name="Bonito G."/>
            <person name="Buee M."/>
            <person name="Carver A."/>
            <person name="Chen C."/>
            <person name="Cichocki N."/>
            <person name="Clum A."/>
            <person name="Culley D."/>
            <person name="Crous P.W."/>
            <person name="Fauchery L."/>
            <person name="Girlanda M."/>
            <person name="Hayes R.D."/>
            <person name="Keri Z."/>
            <person name="LaButti K."/>
            <person name="Lipzen A."/>
            <person name="Lombard V."/>
            <person name="Magnuson J."/>
            <person name="Maillard F."/>
            <person name="Murat C."/>
            <person name="Nolan M."/>
            <person name="Ohm R.A."/>
            <person name="Pangilinan J."/>
            <person name="Pereira M.F."/>
            <person name="Perotto S."/>
            <person name="Peter M."/>
            <person name="Pfister S."/>
            <person name="Riley R."/>
            <person name="Sitrit Y."/>
            <person name="Stielow J.B."/>
            <person name="Szollosi G."/>
            <person name="Zifcakova L."/>
            <person name="Stursova M."/>
            <person name="Spatafora J.W."/>
            <person name="Tedersoo L."/>
            <person name="Vaario L.M."/>
            <person name="Yamada A."/>
            <person name="Yan M."/>
            <person name="Wang P."/>
            <person name="Xu J."/>
            <person name="Bruns T."/>
            <person name="Baldrian P."/>
            <person name="Vilgalys R."/>
            <person name="Dunand C."/>
            <person name="Henrissat B."/>
            <person name="Grigoriev I.V."/>
            <person name="Hibbett D."/>
            <person name="Nagy L.G."/>
            <person name="Martin F.M."/>
        </authorList>
    </citation>
    <scope>NUCLEOTIDE SEQUENCE</scope>
    <source>
        <strain evidence="1">P2</strain>
    </source>
</reference>
<dbReference type="Proteomes" id="UP000886501">
    <property type="component" value="Unassembled WGS sequence"/>
</dbReference>
<keyword evidence="2" id="KW-1185">Reference proteome</keyword>
<gene>
    <name evidence="1" type="ORF">BDM02DRAFT_2228098</name>
</gene>
<comment type="caution">
    <text evidence="1">The sequence shown here is derived from an EMBL/GenBank/DDBJ whole genome shotgun (WGS) entry which is preliminary data.</text>
</comment>
<name>A0ACB6ZG00_THEGA</name>
<protein>
    <submittedName>
        <fullName evidence="1">Kinase-like protein</fullName>
    </submittedName>
</protein>
<reference evidence="1" key="1">
    <citation type="submission" date="2019-10" db="EMBL/GenBank/DDBJ databases">
        <authorList>
            <consortium name="DOE Joint Genome Institute"/>
            <person name="Kuo A."/>
            <person name="Miyauchi S."/>
            <person name="Kiss E."/>
            <person name="Drula E."/>
            <person name="Kohler A."/>
            <person name="Sanchez-Garcia M."/>
            <person name="Andreopoulos B."/>
            <person name="Barry K.W."/>
            <person name="Bonito G."/>
            <person name="Buee M."/>
            <person name="Carver A."/>
            <person name="Chen C."/>
            <person name="Cichocki N."/>
            <person name="Clum A."/>
            <person name="Culley D."/>
            <person name="Crous P.W."/>
            <person name="Fauchery L."/>
            <person name="Girlanda M."/>
            <person name="Hayes R."/>
            <person name="Keri Z."/>
            <person name="Labutti K."/>
            <person name="Lipzen A."/>
            <person name="Lombard V."/>
            <person name="Magnuson J."/>
            <person name="Maillard F."/>
            <person name="Morin E."/>
            <person name="Murat C."/>
            <person name="Nolan M."/>
            <person name="Ohm R."/>
            <person name="Pangilinan J."/>
            <person name="Pereira M."/>
            <person name="Perotto S."/>
            <person name="Peter M."/>
            <person name="Riley R."/>
            <person name="Sitrit Y."/>
            <person name="Stielow B."/>
            <person name="Szollosi G."/>
            <person name="Zifcakova L."/>
            <person name="Stursova M."/>
            <person name="Spatafora J.W."/>
            <person name="Tedersoo L."/>
            <person name="Vaario L.-M."/>
            <person name="Yamada A."/>
            <person name="Yan M."/>
            <person name="Wang P."/>
            <person name="Xu J."/>
            <person name="Bruns T."/>
            <person name="Baldrian P."/>
            <person name="Vilgalys R."/>
            <person name="Henrissat B."/>
            <person name="Grigoriev I.V."/>
            <person name="Hibbett D."/>
            <person name="Nagy L.G."/>
            <person name="Martin F.M."/>
        </authorList>
    </citation>
    <scope>NUCLEOTIDE SEQUENCE</scope>
    <source>
        <strain evidence="1">P2</strain>
    </source>
</reference>
<organism evidence="1 2">
    <name type="scientific">Thelephora ganbajun</name>
    <name type="common">Ganba fungus</name>
    <dbReference type="NCBI Taxonomy" id="370292"/>
    <lineage>
        <taxon>Eukaryota</taxon>
        <taxon>Fungi</taxon>
        <taxon>Dikarya</taxon>
        <taxon>Basidiomycota</taxon>
        <taxon>Agaricomycotina</taxon>
        <taxon>Agaricomycetes</taxon>
        <taxon>Thelephorales</taxon>
        <taxon>Thelephoraceae</taxon>
        <taxon>Thelephora</taxon>
    </lineage>
</organism>
<evidence type="ECO:0000313" key="2">
    <source>
        <dbReference type="Proteomes" id="UP000886501"/>
    </source>
</evidence>
<dbReference type="EMBL" id="MU118011">
    <property type="protein sequence ID" value="KAF9648576.1"/>
    <property type="molecule type" value="Genomic_DNA"/>
</dbReference>
<evidence type="ECO:0000313" key="1">
    <source>
        <dbReference type="EMBL" id="KAF9648576.1"/>
    </source>
</evidence>
<sequence>MTLPSSYNVLLSGDLARVGDHPVANGGFADVWEGTHGGRRVCIKHLRISMKNRQTVTKSFFREAVIWKRLRHPNVVPFISVTRNPLQFVSEWMPNGTLTEYVNANPDVNRIGLLLDVAEGLGYLHANYTVHGDLKGPNILVDHNGHARLTDFGLASVVRGLNSILVTQVQGYSVRWAAPEVLEKGDKNTREADIFAFGMVVIEAFTGKYPFSDFNTLAIVPKIVDGERPPRPQEAQGLGLTDSVWDMILRCWRKDPDHRPTMTEVVGLLRECYKLWVANPYLSTLPPWQSTENLGDAKNHAPTTPMPTDMEPTSTQSSRTSRHYGQPSIQNHEISRDQILTSDVPRPGVSQSSPTSSFHELFFDEPRVLSDTAHDNNHHTASKSCVHRVITETAFKLAEKRINKIAEELADGNPWSKAESIIKLRRLCGRLRTVPTSYELGGIVKGGDYPQHDSQVVEIWKGRYNDEAVALKILRVPQGSPYIQKIKRRFCKEVVLMKQLEHDNILPFYGISLTISDLCLVFAWYENGTIMDYLEKKPDVNRFSLLLDATKGLRFLHENHLVHGTLRPSHILIDDNGAARLVPSGCSSIAAVPGTLDMPTNTRTYDHRYSAPELLWPKDLGMDKILTTKESDVYGMGMVAYEVLTGSVPYSECNDAALEFKLTVGEAPRRPSSGITDPIWEFLKKCWSRNPTKRPPIIEVHDAFSLFRNPRRARVPLRKKLTKVVLPGKLKLQVHSVKISLNNPKQQQFSVKFKYGKKDFTTSLARPMSGLDEHTWNDPEGWFIETDKTVYQQLVLLEVLLRTPVVFKRDKLQAPESTVPAVLRVSLIEM</sequence>
<proteinExistence type="predicted"/>
<accession>A0ACB6ZG00</accession>